<sequence>MSMGRVFAIAGKGGVGKTTISALFISYLAKRTGKIVLGVDADPNYNLGDRLGIDVQKTIGDIREEFQKSADEASEVSKQEKVAYYLQTSTQEGHDFDLITMGRPEGKGCYCYINSILRDYLDEAIGKYSSVVIDNEAGMEHLSRLTCKNMDALIIVADATAVGLKTAKRILELALSLDINIKTTALVVNRIPEGMKVENIPEGFSAVYYIPCDETISRLAMEGKTLELESSNPAYIAVKEMADDLLMRCKGK</sequence>
<dbReference type="PANTHER" id="PTHR43384">
    <property type="entry name" value="SEPTUM SITE-DETERMINING PROTEIN MIND HOMOLOG, CHLOROPLASTIC-RELATED"/>
    <property type="match status" value="1"/>
</dbReference>
<comment type="caution">
    <text evidence="2">The sequence shown here is derived from an EMBL/GenBank/DDBJ whole genome shotgun (WGS) entry which is preliminary data.</text>
</comment>
<dbReference type="InterPro" id="IPR027417">
    <property type="entry name" value="P-loop_NTPase"/>
</dbReference>
<dbReference type="GO" id="GO:0016887">
    <property type="term" value="F:ATP hydrolysis activity"/>
    <property type="evidence" value="ECO:0007669"/>
    <property type="project" value="TreeGrafter"/>
</dbReference>
<dbReference type="InterPro" id="IPR050625">
    <property type="entry name" value="ParA/MinD_ATPase"/>
</dbReference>
<dbReference type="SUPFAM" id="SSF52540">
    <property type="entry name" value="P-loop containing nucleoside triphosphate hydrolases"/>
    <property type="match status" value="1"/>
</dbReference>
<gene>
    <name evidence="2" type="ORF">A3207_05900</name>
</gene>
<evidence type="ECO:0000313" key="3">
    <source>
        <dbReference type="Proteomes" id="UP000752814"/>
    </source>
</evidence>
<reference evidence="2" key="1">
    <citation type="submission" date="2016-03" db="EMBL/GenBank/DDBJ databases">
        <authorList>
            <person name="Borrel G."/>
            <person name="Mccann A."/>
            <person name="O'Toole P.W."/>
        </authorList>
    </citation>
    <scope>NUCLEOTIDE SEQUENCE</scope>
    <source>
        <strain evidence="2">183</strain>
    </source>
</reference>
<dbReference type="GO" id="GO:0005829">
    <property type="term" value="C:cytosol"/>
    <property type="evidence" value="ECO:0007669"/>
    <property type="project" value="TreeGrafter"/>
</dbReference>
<dbReference type="GO" id="GO:0005524">
    <property type="term" value="F:ATP binding"/>
    <property type="evidence" value="ECO:0007669"/>
    <property type="project" value="TreeGrafter"/>
</dbReference>
<dbReference type="InterPro" id="IPR002586">
    <property type="entry name" value="CobQ/CobB/MinD/ParA_Nub-bd_dom"/>
</dbReference>
<protein>
    <recommendedName>
        <fullName evidence="1">CobQ/CobB/MinD/ParA nucleotide binding domain-containing protein</fullName>
    </recommendedName>
</protein>
<organism evidence="2 3">
    <name type="scientific">Candidatus Methanomassiliicoccus intestinalis</name>
    <dbReference type="NCBI Taxonomy" id="1406512"/>
    <lineage>
        <taxon>Archaea</taxon>
        <taxon>Methanobacteriati</taxon>
        <taxon>Thermoplasmatota</taxon>
        <taxon>Thermoplasmata</taxon>
        <taxon>Methanomassiliicoccales</taxon>
        <taxon>Methanomassiliicoccaceae</taxon>
        <taxon>Methanomassiliicoccus</taxon>
    </lineage>
</organism>
<dbReference type="GO" id="GO:0051782">
    <property type="term" value="P:negative regulation of cell division"/>
    <property type="evidence" value="ECO:0007669"/>
    <property type="project" value="TreeGrafter"/>
</dbReference>
<feature type="domain" description="CobQ/CobB/MinD/ParA nucleotide binding" evidence="1">
    <location>
        <begin position="7"/>
        <end position="224"/>
    </location>
</feature>
<dbReference type="GO" id="GO:0009898">
    <property type="term" value="C:cytoplasmic side of plasma membrane"/>
    <property type="evidence" value="ECO:0007669"/>
    <property type="project" value="TreeGrafter"/>
</dbReference>
<evidence type="ECO:0000259" key="1">
    <source>
        <dbReference type="Pfam" id="PF01656"/>
    </source>
</evidence>
<dbReference type="AlphaFoldDB" id="A0A8J8PGQ7"/>
<dbReference type="Pfam" id="PF01656">
    <property type="entry name" value="CbiA"/>
    <property type="match status" value="1"/>
</dbReference>
<dbReference type="Proteomes" id="UP000752814">
    <property type="component" value="Unassembled WGS sequence"/>
</dbReference>
<accession>A0A8J8PGQ7</accession>
<proteinExistence type="predicted"/>
<dbReference type="PANTHER" id="PTHR43384:SF7">
    <property type="entry name" value="CARBON-MONOXIDE DEHYDROGENASE ACCESSORY PROTEIN"/>
    <property type="match status" value="1"/>
</dbReference>
<dbReference type="InterPro" id="IPR014433">
    <property type="entry name" value="CooC"/>
</dbReference>
<evidence type="ECO:0000313" key="2">
    <source>
        <dbReference type="EMBL" id="TQS84366.1"/>
    </source>
</evidence>
<name>A0A8J8PGQ7_9ARCH</name>
<dbReference type="EMBL" id="LVVT01000002">
    <property type="protein sequence ID" value="TQS84366.1"/>
    <property type="molecule type" value="Genomic_DNA"/>
</dbReference>
<dbReference type="PIRSF" id="PIRSF005647">
    <property type="entry name" value="CooC"/>
    <property type="match status" value="1"/>
</dbReference>
<dbReference type="Gene3D" id="3.40.50.300">
    <property type="entry name" value="P-loop containing nucleotide triphosphate hydrolases"/>
    <property type="match status" value="1"/>
</dbReference>